<accession>A0A1V4ABR5</accession>
<evidence type="ECO:0000313" key="4">
    <source>
        <dbReference type="Proteomes" id="UP000190539"/>
    </source>
</evidence>
<keyword evidence="4" id="KW-1185">Reference proteome</keyword>
<feature type="transmembrane region" description="Helical" evidence="2">
    <location>
        <begin position="126"/>
        <end position="145"/>
    </location>
</feature>
<reference evidence="3 4" key="1">
    <citation type="submission" date="2017-02" db="EMBL/GenBank/DDBJ databases">
        <title>Draft Genome Sequence of Streptomyces tsukubaensis F601, a Producer of the immunosuppressant tacrolimus FK506.</title>
        <authorList>
            <person name="Zong G."/>
            <person name="Zhong C."/>
            <person name="Fu J."/>
            <person name="Qin R."/>
            <person name="Cao G."/>
        </authorList>
    </citation>
    <scope>NUCLEOTIDE SEQUENCE [LARGE SCALE GENOMIC DNA]</scope>
    <source>
        <strain evidence="3 4">F601</strain>
    </source>
</reference>
<feature type="transmembrane region" description="Helical" evidence="2">
    <location>
        <begin position="254"/>
        <end position="278"/>
    </location>
</feature>
<dbReference type="STRING" id="83656.B1H18_08210"/>
<evidence type="ECO:0000256" key="2">
    <source>
        <dbReference type="SAM" id="Phobius"/>
    </source>
</evidence>
<name>A0A1V4ABR5_9ACTN</name>
<feature type="transmembrane region" description="Helical" evidence="2">
    <location>
        <begin position="290"/>
        <end position="312"/>
    </location>
</feature>
<evidence type="ECO:0000256" key="1">
    <source>
        <dbReference type="SAM" id="MobiDB-lite"/>
    </source>
</evidence>
<protein>
    <submittedName>
        <fullName evidence="3">Uncharacterized protein</fullName>
    </submittedName>
</protein>
<dbReference type="OrthoDB" id="4302326at2"/>
<keyword evidence="2" id="KW-0472">Membrane</keyword>
<sequence length="338" mass="35466">MGQPQTLARGARVLGSVICGLLALLSLGWIVRDLFEAAWPGQVWWMWAGTPSGYSGNGIWVTSLTDPVLLVICATAALRVPRSASAASALFAAGTAALVLRMPSVWMLNQDWIRLWGEGELRTEAQISAVTTVVLGAALLATAAIGRRPTGDPAPEHGAGTLPADGVRVPGRPRNVAAFCAALLLAVTAGILAAREVYDARDYGWTAYRNILLGSRNTTLSLLNTPHGWWMAALVLLALVAAGAALARATFSRALGLVTAGMVAAWGVLELSVAIKFHQFDAAVDAGLRYRLTLASTVYYLLAGVTVLVLLAPQRPGHGRDPADSWGTPSYGVPPTPS</sequence>
<feature type="transmembrane region" description="Helical" evidence="2">
    <location>
        <begin position="228"/>
        <end position="247"/>
    </location>
</feature>
<evidence type="ECO:0000313" key="3">
    <source>
        <dbReference type="EMBL" id="OON81318.1"/>
    </source>
</evidence>
<comment type="caution">
    <text evidence="3">The sequence shown here is derived from an EMBL/GenBank/DDBJ whole genome shotgun (WGS) entry which is preliminary data.</text>
</comment>
<proteinExistence type="predicted"/>
<feature type="transmembrane region" description="Helical" evidence="2">
    <location>
        <begin position="12"/>
        <end position="31"/>
    </location>
</feature>
<organism evidence="3 4">
    <name type="scientific">Streptomyces tsukubensis</name>
    <dbReference type="NCBI Taxonomy" id="83656"/>
    <lineage>
        <taxon>Bacteria</taxon>
        <taxon>Bacillati</taxon>
        <taxon>Actinomycetota</taxon>
        <taxon>Actinomycetes</taxon>
        <taxon>Kitasatosporales</taxon>
        <taxon>Streptomycetaceae</taxon>
        <taxon>Streptomyces</taxon>
    </lineage>
</organism>
<dbReference type="Proteomes" id="UP000190539">
    <property type="component" value="Unassembled WGS sequence"/>
</dbReference>
<feature type="region of interest" description="Disordered" evidence="1">
    <location>
        <begin position="317"/>
        <end position="338"/>
    </location>
</feature>
<gene>
    <name evidence="3" type="ORF">B1H18_08210</name>
</gene>
<dbReference type="AlphaFoldDB" id="A0A1V4ABR5"/>
<dbReference type="EMBL" id="MVFC01000004">
    <property type="protein sequence ID" value="OON81318.1"/>
    <property type="molecule type" value="Genomic_DNA"/>
</dbReference>
<keyword evidence="2" id="KW-1133">Transmembrane helix</keyword>
<dbReference type="RefSeq" id="WP_107502719.1">
    <property type="nucleotide sequence ID" value="NZ_CP045178.1"/>
</dbReference>
<feature type="transmembrane region" description="Helical" evidence="2">
    <location>
        <begin position="85"/>
        <end position="106"/>
    </location>
</feature>
<feature type="transmembrane region" description="Helical" evidence="2">
    <location>
        <begin position="59"/>
        <end position="78"/>
    </location>
</feature>
<feature type="transmembrane region" description="Helical" evidence="2">
    <location>
        <begin position="176"/>
        <end position="194"/>
    </location>
</feature>
<keyword evidence="2" id="KW-0812">Transmembrane</keyword>